<dbReference type="Proteomes" id="UP000032675">
    <property type="component" value="Unassembled WGS sequence"/>
</dbReference>
<comment type="similarity">
    <text evidence="1">Belongs to the myoviridae tail sheath protein family.</text>
</comment>
<dbReference type="InterPro" id="IPR035089">
    <property type="entry name" value="Phage_sheath_subtilisin"/>
</dbReference>
<accession>A0A0D6Q128</accession>
<evidence type="ECO:0000313" key="4">
    <source>
        <dbReference type="Proteomes" id="UP000032675"/>
    </source>
</evidence>
<protein>
    <submittedName>
        <fullName evidence="3">Mu-like prophage FluMu tail sheath protein</fullName>
    </submittedName>
</protein>
<dbReference type="AlphaFoldDB" id="A0A0D6Q128"/>
<evidence type="ECO:0000313" key="3">
    <source>
        <dbReference type="EMBL" id="GAN97139.1"/>
    </source>
</evidence>
<gene>
    <name evidence="3" type="ORF">Geu3261_0144_011</name>
</gene>
<proteinExistence type="inferred from homology"/>
<dbReference type="RefSeq" id="WP_048851708.1">
    <property type="nucleotide sequence ID" value="NZ_BANI01000127.1"/>
</dbReference>
<sequence>MSETISFSEISAGWAVPGSYGEVTTIASGNDVTDMPLRLLVLGQKGSGTGTSLVRYQNISPSQAAALAGPASALAATVAAVVAAAPYVAVDMVMVDAPTGGTAGSATLTFDGPATANGTAAIEANGVRVPFVVTSGMAATDMAAAAAAAFTSDVSVQTGLNATADKGVLTLTSAENGVFVNDIDVRMSALTADLVPGMSVAVTAMTGGAGTVDLSAALALVSNVWFTDIVSCLNDAANLTALATEAERRFGAMVKKDAHVYYGYRGTYGQVLALAETLNSRFMTCIPAQNPRWAPWIVAGVAGAIAAQALNNDPSRQLRTLELTGLTGLAPDDADLFTDAMRNVLLQSGMSTFTVDQDGTARIERMVTNNQKDATGDTEKAWRDIMVPKTVSRVRYKWNTYVDEAYPRAKFADDTSAMVGIAAYVVTPKALKGSWAAQSELYETVEGWLTDTDTLAQQAVFTIDPSDRNRCDAALPIRVMGSLIVVANSIQLQA</sequence>
<feature type="domain" description="Tail sheath protein subtilisin-like" evidence="2">
    <location>
        <begin position="207"/>
        <end position="368"/>
    </location>
</feature>
<dbReference type="EMBL" id="BANI01000127">
    <property type="protein sequence ID" value="GAN97139.1"/>
    <property type="molecule type" value="Genomic_DNA"/>
</dbReference>
<organism evidence="3 4">
    <name type="scientific">Komagataeibacter europaeus NBRC 3261</name>
    <dbReference type="NCBI Taxonomy" id="1234669"/>
    <lineage>
        <taxon>Bacteria</taxon>
        <taxon>Pseudomonadati</taxon>
        <taxon>Pseudomonadota</taxon>
        <taxon>Alphaproteobacteria</taxon>
        <taxon>Acetobacterales</taxon>
        <taxon>Acetobacteraceae</taxon>
        <taxon>Komagataeibacter</taxon>
    </lineage>
</organism>
<evidence type="ECO:0000256" key="1">
    <source>
        <dbReference type="ARBA" id="ARBA00008005"/>
    </source>
</evidence>
<evidence type="ECO:0000259" key="2">
    <source>
        <dbReference type="Pfam" id="PF04984"/>
    </source>
</evidence>
<reference evidence="3 4" key="1">
    <citation type="submission" date="2012-11" db="EMBL/GenBank/DDBJ databases">
        <title>Whole genome sequence of Gluconacetobacter europaeus NBRC3261.</title>
        <authorList>
            <person name="Azuma Y."/>
            <person name="Higashiura N."/>
            <person name="Hirakawa H."/>
            <person name="Matsushita K."/>
        </authorList>
    </citation>
    <scope>NUCLEOTIDE SEQUENCE [LARGE SCALE GENOMIC DNA]</scope>
    <source>
        <strain evidence="3 4">NBRC 3261</strain>
    </source>
</reference>
<name>A0A0D6Q128_KOMEU</name>
<dbReference type="Pfam" id="PF04984">
    <property type="entry name" value="Phage_sheath_1"/>
    <property type="match status" value="1"/>
</dbReference>
<comment type="caution">
    <text evidence="3">The sequence shown here is derived from an EMBL/GenBank/DDBJ whole genome shotgun (WGS) entry which is preliminary data.</text>
</comment>